<dbReference type="InterPro" id="IPR025398">
    <property type="entry name" value="DUF4371"/>
</dbReference>
<proteinExistence type="predicted"/>
<evidence type="ECO:0000313" key="3">
    <source>
        <dbReference type="EMBL" id="KAG7594757.1"/>
    </source>
</evidence>
<comment type="caution">
    <text evidence="3">The sequence shown here is derived from an EMBL/GenBank/DDBJ whole genome shotgun (WGS) entry which is preliminary data.</text>
</comment>
<evidence type="ECO:0000259" key="2">
    <source>
        <dbReference type="SMART" id="SM00597"/>
    </source>
</evidence>
<feature type="compositionally biased region" description="Basic and acidic residues" evidence="1">
    <location>
        <begin position="26"/>
        <end position="36"/>
    </location>
</feature>
<dbReference type="Proteomes" id="UP000694240">
    <property type="component" value="Chromosome 6"/>
</dbReference>
<dbReference type="AlphaFoldDB" id="A0A8T2C5A4"/>
<gene>
    <name evidence="3" type="ORF">ISN45_Aa01g034920</name>
    <name evidence="4" type="ORF">ISN45_Aa01g035130</name>
</gene>
<evidence type="ECO:0000313" key="4">
    <source>
        <dbReference type="EMBL" id="KAG7594779.1"/>
    </source>
</evidence>
<dbReference type="Pfam" id="PF14291">
    <property type="entry name" value="DUF4371"/>
    <property type="match status" value="1"/>
</dbReference>
<sequence>MLKYFPKKSTSTSTSHNDLENLPSDPADRKRISEYHPNERDEVRRRYLIKGPYQPRGHKFPKTLTGDKLRRFNPYWFDLYGGWLEYSVKKDKAFCLLCYLFRDYTENKGGSDEFVTKGFDTWKNPKRLTDHVGSVNSFHNNASKMADNLMRQGQSIVHAFYKQDDALKNEYKIRLNASIDVCRYLLRQGLPFRGHDESVESANRGNFIELVKYTAEQNKLVSEVVLENAPKNNQMVSHKIQTDLVHCFAEEVIASIIQEVNHDVFCLLVDESADVSTKEQVAVVFRFVDKDGIVKERFIGLIHVQDTSSATLKCAIDSLFTKRGLSMKKLRGQGYDGASNMKGEFNGLRSLILRENSTAYYVHCFAHQLQLVVVAVAKKHFEVGDFFDMISTLLNVVGASCKRKDMVREDQRRIIEEGISRGEIKTGKGLNQELSLQRPGNTRWGSHYYTLKRLVDLFPSIIKVLEYVQSEGTDGTKRRQANGLLKYLHTFDFVFYLQLMLLLLGLTDNLSMALQRKDQDILNAMSLVKSTKQQLAKLRDNGWDSVVKKVNSFCESHKTELIIMEEEFVDPKKPRRKSNITNLHHYQVECFYTVLDMQIQEFNDRFDEVNTELLACTASLSPIDSFHEFDQSKVVRLSEFYPEDFSSMDRISLEHQLGIYIDNIREDNRFANLKGLGDLARVMMETKKHLSHPLVYRLLKLALTLPVATATVERCFSAMKIVKTTLRNRMGDQFLNDCMVCFIEKEHFNKVTNEVVMKRFQDMEDRRVVL</sequence>
<dbReference type="EMBL" id="JAEFBK010000006">
    <property type="protein sequence ID" value="KAG7594757.1"/>
    <property type="molecule type" value="Genomic_DNA"/>
</dbReference>
<dbReference type="GO" id="GO:0046983">
    <property type="term" value="F:protein dimerization activity"/>
    <property type="evidence" value="ECO:0007669"/>
    <property type="project" value="InterPro"/>
</dbReference>
<name>A0A8T2C5A4_9BRAS</name>
<organism evidence="3 5">
    <name type="scientific">Arabidopsis thaliana x Arabidopsis arenosa</name>
    <dbReference type="NCBI Taxonomy" id="1240361"/>
    <lineage>
        <taxon>Eukaryota</taxon>
        <taxon>Viridiplantae</taxon>
        <taxon>Streptophyta</taxon>
        <taxon>Embryophyta</taxon>
        <taxon>Tracheophyta</taxon>
        <taxon>Spermatophyta</taxon>
        <taxon>Magnoliopsida</taxon>
        <taxon>eudicotyledons</taxon>
        <taxon>Gunneridae</taxon>
        <taxon>Pentapetalae</taxon>
        <taxon>rosids</taxon>
        <taxon>malvids</taxon>
        <taxon>Brassicales</taxon>
        <taxon>Brassicaceae</taxon>
        <taxon>Camelineae</taxon>
        <taxon>Arabidopsis</taxon>
    </lineage>
</organism>
<dbReference type="PANTHER" id="PTHR11697">
    <property type="entry name" value="GENERAL TRANSCRIPTION FACTOR 2-RELATED ZINC FINGER PROTEIN"/>
    <property type="match status" value="1"/>
</dbReference>
<dbReference type="InterPro" id="IPR055298">
    <property type="entry name" value="AtLOH3-like"/>
</dbReference>
<protein>
    <submittedName>
        <fullName evidence="3">HAT C-terminal dimerization domain</fullName>
    </submittedName>
</protein>
<dbReference type="InterPro" id="IPR006580">
    <property type="entry name" value="Znf_TTF"/>
</dbReference>
<evidence type="ECO:0000256" key="1">
    <source>
        <dbReference type="SAM" id="MobiDB-lite"/>
    </source>
</evidence>
<reference evidence="3 5" key="1">
    <citation type="submission" date="2020-12" db="EMBL/GenBank/DDBJ databases">
        <title>Concerted genomic and epigenomic changes stabilize Arabidopsis allopolyploids.</title>
        <authorList>
            <person name="Chen Z."/>
        </authorList>
    </citation>
    <scope>NUCLEOTIDE SEQUENCE [LARGE SCALE GENOMIC DNA]</scope>
    <source>
        <strain evidence="3">Allo738</strain>
        <tissue evidence="3">Leaf</tissue>
    </source>
</reference>
<dbReference type="InterPro" id="IPR008906">
    <property type="entry name" value="HATC_C_dom"/>
</dbReference>
<accession>A0A8T2C5A4</accession>
<dbReference type="EMBL" id="JAEFBK010000006">
    <property type="protein sequence ID" value="KAG7594779.1"/>
    <property type="molecule type" value="Genomic_DNA"/>
</dbReference>
<feature type="region of interest" description="Disordered" evidence="1">
    <location>
        <begin position="1"/>
        <end position="36"/>
    </location>
</feature>
<evidence type="ECO:0000313" key="5">
    <source>
        <dbReference type="Proteomes" id="UP000694240"/>
    </source>
</evidence>
<feature type="domain" description="TTF-type" evidence="2">
    <location>
        <begin position="68"/>
        <end position="162"/>
    </location>
</feature>
<dbReference type="PANTHER" id="PTHR11697:SF230">
    <property type="entry name" value="ZINC FINGER, MYM DOMAIN CONTAINING 1"/>
    <property type="match status" value="1"/>
</dbReference>
<dbReference type="SMART" id="SM00597">
    <property type="entry name" value="ZnF_TTF"/>
    <property type="match status" value="1"/>
</dbReference>
<dbReference type="Pfam" id="PF05699">
    <property type="entry name" value="Dimer_Tnp_hAT"/>
    <property type="match status" value="1"/>
</dbReference>
<keyword evidence="5" id="KW-1185">Reference proteome</keyword>